<evidence type="ECO:0000313" key="2">
    <source>
        <dbReference type="Proteomes" id="UP000366872"/>
    </source>
</evidence>
<reference evidence="1 2" key="1">
    <citation type="submission" date="2019-04" db="EMBL/GenBank/DDBJ databases">
        <authorList>
            <person name="Van Vliet M D."/>
        </authorList>
    </citation>
    <scope>NUCLEOTIDE SEQUENCE [LARGE SCALE GENOMIC DNA]</scope>
    <source>
        <strain evidence="1 2">F1</strain>
    </source>
</reference>
<accession>A0A6C2UA25</accession>
<sequence length="183" mass="20151">MMPVATVLPGTADHNMREAGASWKYLRDPANYDFRPKAGSPLVDAGAAVKKSEIPSPVLNFPGLKFEGAAPDIGAYESNAKRYWIPGRRQGVATTPVPQDGAENVPLDADLMFLEAYKCTRHRVMFGTRSSNLKQIAAFKDLSSNVATPQKLEKNTQYFWRVDALDSSGRMIEGPVWQFTTGK</sequence>
<name>A0A6C2UA25_PONDE</name>
<dbReference type="Gene3D" id="2.160.20.10">
    <property type="entry name" value="Single-stranded right-handed beta-helix, Pectin lyase-like"/>
    <property type="match status" value="1"/>
</dbReference>
<protein>
    <submittedName>
        <fullName evidence="1">Uncharacterized protein</fullName>
    </submittedName>
</protein>
<dbReference type="EMBL" id="CAAHFG010000003">
    <property type="protein sequence ID" value="VGO16371.1"/>
    <property type="molecule type" value="Genomic_DNA"/>
</dbReference>
<proteinExistence type="predicted"/>
<dbReference type="InterPro" id="IPR013783">
    <property type="entry name" value="Ig-like_fold"/>
</dbReference>
<dbReference type="AlphaFoldDB" id="A0A6C2UA25"/>
<dbReference type="InterPro" id="IPR012334">
    <property type="entry name" value="Pectin_lyas_fold"/>
</dbReference>
<dbReference type="Gene3D" id="2.60.40.10">
    <property type="entry name" value="Immunoglobulins"/>
    <property type="match status" value="1"/>
</dbReference>
<gene>
    <name evidence="1" type="ORF">PDESU_04962</name>
</gene>
<evidence type="ECO:0000313" key="1">
    <source>
        <dbReference type="EMBL" id="VGO16371.1"/>
    </source>
</evidence>
<dbReference type="Proteomes" id="UP000366872">
    <property type="component" value="Unassembled WGS sequence"/>
</dbReference>
<dbReference type="RefSeq" id="WP_136081894.1">
    <property type="nucleotide sequence ID" value="NZ_CAAHFG010000003.1"/>
</dbReference>
<keyword evidence="2" id="KW-1185">Reference proteome</keyword>
<organism evidence="1 2">
    <name type="scientific">Pontiella desulfatans</name>
    <dbReference type="NCBI Taxonomy" id="2750659"/>
    <lineage>
        <taxon>Bacteria</taxon>
        <taxon>Pseudomonadati</taxon>
        <taxon>Kiritimatiellota</taxon>
        <taxon>Kiritimatiellia</taxon>
        <taxon>Kiritimatiellales</taxon>
        <taxon>Pontiellaceae</taxon>
        <taxon>Pontiella</taxon>
    </lineage>
</organism>